<evidence type="ECO:0000256" key="2">
    <source>
        <dbReference type="ARBA" id="ARBA00022801"/>
    </source>
</evidence>
<evidence type="ECO:0000313" key="5">
    <source>
        <dbReference type="EMBL" id="CAB4789426.1"/>
    </source>
</evidence>
<dbReference type="InterPro" id="IPR015797">
    <property type="entry name" value="NUDIX_hydrolase-like_dom_sf"/>
</dbReference>
<evidence type="ECO:0000256" key="1">
    <source>
        <dbReference type="ARBA" id="ARBA00001946"/>
    </source>
</evidence>
<evidence type="ECO:0000313" key="6">
    <source>
        <dbReference type="EMBL" id="CAB4991514.1"/>
    </source>
</evidence>
<protein>
    <submittedName>
        <fullName evidence="5">Unannotated protein</fullName>
    </submittedName>
</protein>
<accession>A0A6J6X2E8</accession>
<organism evidence="5">
    <name type="scientific">freshwater metagenome</name>
    <dbReference type="NCBI Taxonomy" id="449393"/>
    <lineage>
        <taxon>unclassified sequences</taxon>
        <taxon>metagenomes</taxon>
        <taxon>ecological metagenomes</taxon>
    </lineage>
</organism>
<keyword evidence="3" id="KW-0460">Magnesium</keyword>
<dbReference type="SUPFAM" id="SSF55811">
    <property type="entry name" value="Nudix"/>
    <property type="match status" value="1"/>
</dbReference>
<keyword evidence="2" id="KW-0378">Hydrolase</keyword>
<dbReference type="EMBL" id="CAFBON010000113">
    <property type="protein sequence ID" value="CAB4991514.1"/>
    <property type="molecule type" value="Genomic_DNA"/>
</dbReference>
<dbReference type="EMBL" id="CAFAAJ010000004">
    <property type="protein sequence ID" value="CAB4789426.1"/>
    <property type="molecule type" value="Genomic_DNA"/>
</dbReference>
<evidence type="ECO:0000259" key="4">
    <source>
        <dbReference type="PROSITE" id="PS51462"/>
    </source>
</evidence>
<dbReference type="PANTHER" id="PTHR43046">
    <property type="entry name" value="GDP-MANNOSE MANNOSYL HYDROLASE"/>
    <property type="match status" value="1"/>
</dbReference>
<reference evidence="5" key="1">
    <citation type="submission" date="2020-05" db="EMBL/GenBank/DDBJ databases">
        <authorList>
            <person name="Chiriac C."/>
            <person name="Salcher M."/>
            <person name="Ghai R."/>
            <person name="Kavagutti S V."/>
        </authorList>
    </citation>
    <scope>NUCLEOTIDE SEQUENCE</scope>
</reference>
<name>A0A6J6X2E8_9ZZZZ</name>
<proteinExistence type="predicted"/>
<evidence type="ECO:0000256" key="3">
    <source>
        <dbReference type="ARBA" id="ARBA00022842"/>
    </source>
</evidence>
<feature type="domain" description="Nudix hydrolase" evidence="4">
    <location>
        <begin position="7"/>
        <end position="142"/>
    </location>
</feature>
<dbReference type="CDD" id="cd02883">
    <property type="entry name" value="NUDIX_Hydrolase"/>
    <property type="match status" value="1"/>
</dbReference>
<dbReference type="AlphaFoldDB" id="A0A6J6X2E8"/>
<dbReference type="GO" id="GO:0016787">
    <property type="term" value="F:hydrolase activity"/>
    <property type="evidence" value="ECO:0007669"/>
    <property type="project" value="UniProtKB-KW"/>
</dbReference>
<dbReference type="PROSITE" id="PS51462">
    <property type="entry name" value="NUDIX"/>
    <property type="match status" value="1"/>
</dbReference>
<dbReference type="Pfam" id="PF00293">
    <property type="entry name" value="NUDIX"/>
    <property type="match status" value="1"/>
</dbReference>
<dbReference type="PANTHER" id="PTHR43046:SF12">
    <property type="entry name" value="GDP-MANNOSE MANNOSYL HYDROLASE"/>
    <property type="match status" value="1"/>
</dbReference>
<gene>
    <name evidence="5" type="ORF">UFOPK3001_00100</name>
    <name evidence="6" type="ORF">UFOPK3954_01192</name>
</gene>
<dbReference type="Gene3D" id="3.90.79.10">
    <property type="entry name" value="Nucleoside Triphosphate Pyrophosphohydrolase"/>
    <property type="match status" value="1"/>
</dbReference>
<sequence length="170" mass="19105">MCQTASVREWLVGGALIQQPGSLLLVANRRVNGSLDWTPPGGVIDPEDPSVLHGLTREVREETGLAVHAWDGPLYEVHVEAPGLGWRMRVEAWRATRVSGELAIDDPDGIVEEARYVDPVECRELLSTVAPWVRDPIEEWLDDPWSERRVFRYSVQGNHRATSEIHRLPG</sequence>
<comment type="cofactor">
    <cofactor evidence="1">
        <name>Mg(2+)</name>
        <dbReference type="ChEBI" id="CHEBI:18420"/>
    </cofactor>
</comment>
<dbReference type="InterPro" id="IPR000086">
    <property type="entry name" value="NUDIX_hydrolase_dom"/>
</dbReference>